<accession>A0ABU8XLS0</accession>
<evidence type="ECO:0000313" key="2">
    <source>
        <dbReference type="EMBL" id="MEK0082122.1"/>
    </source>
</evidence>
<keyword evidence="1" id="KW-0732">Signal</keyword>
<dbReference type="RefSeq" id="WP_418157972.1">
    <property type="nucleotide sequence ID" value="NZ_JBBLZC010000002.1"/>
</dbReference>
<organism evidence="2 3">
    <name type="scientific">Benzoatithermus flavus</name>
    <dbReference type="NCBI Taxonomy" id="3108223"/>
    <lineage>
        <taxon>Bacteria</taxon>
        <taxon>Pseudomonadati</taxon>
        <taxon>Pseudomonadota</taxon>
        <taxon>Alphaproteobacteria</taxon>
        <taxon>Geminicoccales</taxon>
        <taxon>Geminicoccaceae</taxon>
        <taxon>Benzoatithermus</taxon>
    </lineage>
</organism>
<proteinExistence type="predicted"/>
<feature type="chain" id="PRO_5045963070" evidence="1">
    <location>
        <begin position="23"/>
        <end position="112"/>
    </location>
</feature>
<reference evidence="2 3" key="1">
    <citation type="submission" date="2024-01" db="EMBL/GenBank/DDBJ databases">
        <title>Multi-omics insights into the function and evolution of sodium benzoate biodegradation pathways in Benzoatithermus flavus gen. nov., sp. nov. from hot spring.</title>
        <authorList>
            <person name="Hu C.-J."/>
            <person name="Li W.-J."/>
        </authorList>
    </citation>
    <scope>NUCLEOTIDE SEQUENCE [LARGE SCALE GENOMIC DNA]</scope>
    <source>
        <strain evidence="2 3">SYSU G07066</strain>
    </source>
</reference>
<sequence>MRKLLSLLSGVALVGSVGIAQAADFGGPVQLSALQLDSITAGHKKPHHRPAPPPSNTTNNNLNLAIAINTGCTVVINSACNSAAGAVAGGGTVTINQTAVNVVDIRNIVRKK</sequence>
<comment type="caution">
    <text evidence="2">The sequence shown here is derived from an EMBL/GenBank/DDBJ whole genome shotgun (WGS) entry which is preliminary data.</text>
</comment>
<protein>
    <submittedName>
        <fullName evidence="2">Uncharacterized protein</fullName>
    </submittedName>
</protein>
<name>A0ABU8XLS0_9PROT</name>
<evidence type="ECO:0000313" key="3">
    <source>
        <dbReference type="Proteomes" id="UP001375743"/>
    </source>
</evidence>
<gene>
    <name evidence="2" type="ORF">U1T56_03080</name>
</gene>
<dbReference type="EMBL" id="JBBLZC010000002">
    <property type="protein sequence ID" value="MEK0082122.1"/>
    <property type="molecule type" value="Genomic_DNA"/>
</dbReference>
<keyword evidence="3" id="KW-1185">Reference proteome</keyword>
<feature type="signal peptide" evidence="1">
    <location>
        <begin position="1"/>
        <end position="22"/>
    </location>
</feature>
<evidence type="ECO:0000256" key="1">
    <source>
        <dbReference type="SAM" id="SignalP"/>
    </source>
</evidence>
<dbReference type="Proteomes" id="UP001375743">
    <property type="component" value="Unassembled WGS sequence"/>
</dbReference>